<dbReference type="STRING" id="865937.Gilli_2525"/>
<organism evidence="2 3">
    <name type="scientific">Gillisia limnaea (strain DSM 15749 / LMG 21470 / R-8282)</name>
    <dbReference type="NCBI Taxonomy" id="865937"/>
    <lineage>
        <taxon>Bacteria</taxon>
        <taxon>Pseudomonadati</taxon>
        <taxon>Bacteroidota</taxon>
        <taxon>Flavobacteriia</taxon>
        <taxon>Flavobacteriales</taxon>
        <taxon>Flavobacteriaceae</taxon>
        <taxon>Gillisia</taxon>
    </lineage>
</organism>
<keyword evidence="1" id="KW-0472">Membrane</keyword>
<accession>H2BXM3</accession>
<dbReference type="Proteomes" id="UP000003844">
    <property type="component" value="Unassembled WGS sequence"/>
</dbReference>
<dbReference type="HOGENOM" id="CLU_1150569_0_0_10"/>
<feature type="transmembrane region" description="Helical" evidence="1">
    <location>
        <begin position="35"/>
        <end position="52"/>
    </location>
</feature>
<keyword evidence="1" id="KW-0812">Transmembrane</keyword>
<name>H2BXM3_GILLR</name>
<reference evidence="3" key="1">
    <citation type="journal article" date="2012" name="Stand. Genomic Sci.">
        <title>Genome sequence of the Antarctic rhodopsins-containing flavobacterium Gillisia limnaea type strain (R-8282(T)).</title>
        <authorList>
            <person name="Riedel T."/>
            <person name="Held B."/>
            <person name="Nolan M."/>
            <person name="Lucas S."/>
            <person name="Lapidus A."/>
            <person name="Tice H."/>
            <person name="Del Rio T.G."/>
            <person name="Cheng J.F."/>
            <person name="Han C."/>
            <person name="Tapia R."/>
            <person name="Goodwin L.A."/>
            <person name="Pitluck S."/>
            <person name="Liolios K."/>
            <person name="Mavromatis K."/>
            <person name="Pagani I."/>
            <person name="Ivanova N."/>
            <person name="Mikhailova N."/>
            <person name="Pati A."/>
            <person name="Chen A."/>
            <person name="Palaniappan K."/>
            <person name="Land M."/>
            <person name="Rohde M."/>
            <person name="Tindall B.J."/>
            <person name="Detter J.C."/>
            <person name="Goker M."/>
            <person name="Bristow J."/>
            <person name="Eisen J.A."/>
            <person name="Markowitz V."/>
            <person name="Hugenholtz P."/>
            <person name="Kyrpides N.C."/>
            <person name="Klenk H.P."/>
            <person name="Woyke T."/>
        </authorList>
    </citation>
    <scope>NUCLEOTIDE SEQUENCE [LARGE SCALE GENOMIC DNA]</scope>
    <source>
        <strain evidence="3">DSM 15749 / LMG 21470 / R-8282</strain>
    </source>
</reference>
<evidence type="ECO:0000313" key="2">
    <source>
        <dbReference type="EMBL" id="EHQ03147.1"/>
    </source>
</evidence>
<dbReference type="EMBL" id="JH594606">
    <property type="protein sequence ID" value="EHQ03147.1"/>
    <property type="molecule type" value="Genomic_DNA"/>
</dbReference>
<evidence type="ECO:0000313" key="3">
    <source>
        <dbReference type="Proteomes" id="UP000003844"/>
    </source>
</evidence>
<sequence>MFLERIAIFTLQVREKLETFLNSLIRETNSRIGEIFFVCCLLFLTGLLYYTWATPSAVWIKILFSLIYISSSLLCISAIHFITKRKRIRKNSNVMEVYTLTEDESKKFDLPNLKAIPLTKLQENTIFKAFSEKHFSGDYQTFQALIQLKPVSQIKRLVWTDSSPKLPKKVNRQTLLEFLSQLFVGFENLENQQMKELANYYFVLKNSEGIENTLSTKNISDWKNNKASYLGNISRLLKKNL</sequence>
<dbReference type="eggNOG" id="ENOG5033PMW">
    <property type="taxonomic scope" value="Bacteria"/>
</dbReference>
<proteinExistence type="predicted"/>
<dbReference type="AlphaFoldDB" id="H2BXM3"/>
<keyword evidence="1" id="KW-1133">Transmembrane helix</keyword>
<gene>
    <name evidence="2" type="ORF">Gilli_2525</name>
</gene>
<keyword evidence="3" id="KW-1185">Reference proteome</keyword>
<evidence type="ECO:0000256" key="1">
    <source>
        <dbReference type="SAM" id="Phobius"/>
    </source>
</evidence>
<feature type="transmembrane region" description="Helical" evidence="1">
    <location>
        <begin position="58"/>
        <end position="82"/>
    </location>
</feature>
<protein>
    <submittedName>
        <fullName evidence="2">Uncharacterized protein</fullName>
    </submittedName>
</protein>